<evidence type="ECO:0000256" key="1">
    <source>
        <dbReference type="ARBA" id="ARBA00022448"/>
    </source>
</evidence>
<evidence type="ECO:0000256" key="5">
    <source>
        <dbReference type="ARBA" id="ARBA00023004"/>
    </source>
</evidence>
<evidence type="ECO:0000256" key="8">
    <source>
        <dbReference type="SAM" id="SignalP"/>
    </source>
</evidence>
<dbReference type="PROSITE" id="PS51009">
    <property type="entry name" value="CYTCII"/>
    <property type="match status" value="1"/>
</dbReference>
<dbReference type="PIRSF" id="PIRSF000027">
    <property type="entry name" value="Cytc_c_prime"/>
    <property type="match status" value="1"/>
</dbReference>
<feature type="binding site" description="covalent" evidence="7">
    <location>
        <position position="132"/>
    </location>
    <ligand>
        <name>heme c</name>
        <dbReference type="ChEBI" id="CHEBI:61717"/>
    </ligand>
</feature>
<keyword evidence="3 6" id="KW-0479">Metal-binding</keyword>
<keyword evidence="5 6" id="KW-0408">Iron</keyword>
<name>A0A3S9B211_9HYPH</name>
<feature type="binding site" description="axial binding residue" evidence="6">
    <location>
        <position position="136"/>
    </location>
    <ligand>
        <name>heme c</name>
        <dbReference type="ChEBI" id="CHEBI:61717"/>
    </ligand>
    <ligandPart>
        <name>Fe</name>
        <dbReference type="ChEBI" id="CHEBI:18248"/>
    </ligandPart>
</feature>
<comment type="PTM">
    <text evidence="7">Binds 1 heme group per subunit.</text>
</comment>
<dbReference type="InterPro" id="IPR012127">
    <property type="entry name" value="Cyt_c_prime"/>
</dbReference>
<evidence type="ECO:0000313" key="10">
    <source>
        <dbReference type="Proteomes" id="UP000268192"/>
    </source>
</evidence>
<feature type="binding site" description="covalent" evidence="7">
    <location>
        <position position="135"/>
    </location>
    <ligand>
        <name>heme c</name>
        <dbReference type="ChEBI" id="CHEBI:61717"/>
    </ligand>
</feature>
<accession>A0A3S9B211</accession>
<proteinExistence type="predicted"/>
<dbReference type="GO" id="GO:0005506">
    <property type="term" value="F:iron ion binding"/>
    <property type="evidence" value="ECO:0007669"/>
    <property type="project" value="InterPro"/>
</dbReference>
<dbReference type="KEGG" id="abaw:D5400_06555"/>
<keyword evidence="1" id="KW-0813">Transport</keyword>
<gene>
    <name evidence="9" type="ORF">D5400_06555</name>
</gene>
<dbReference type="RefSeq" id="WP_126008792.1">
    <property type="nucleotide sequence ID" value="NZ_CP032509.1"/>
</dbReference>
<dbReference type="PRINTS" id="PR00608">
    <property type="entry name" value="CYTCHROMECII"/>
</dbReference>
<dbReference type="InterPro" id="IPR010980">
    <property type="entry name" value="Cyt_c/b562"/>
</dbReference>
<dbReference type="GO" id="GO:0020037">
    <property type="term" value="F:heme binding"/>
    <property type="evidence" value="ECO:0007669"/>
    <property type="project" value="InterPro"/>
</dbReference>
<evidence type="ECO:0000256" key="4">
    <source>
        <dbReference type="ARBA" id="ARBA00022982"/>
    </source>
</evidence>
<dbReference type="GO" id="GO:0042597">
    <property type="term" value="C:periplasmic space"/>
    <property type="evidence" value="ECO:0007669"/>
    <property type="project" value="InterPro"/>
</dbReference>
<reference evidence="9 10" key="1">
    <citation type="submission" date="2018-09" db="EMBL/GenBank/DDBJ databases">
        <title>Marinorhizobium profundi gen. nov., sp. nov., isolated from a deep-sea sediment sample from the New Britain Trench and proposal of Marinorhizobiaceae fam. nov. in the order Rhizobiales of the class Alphaproteobacteria.</title>
        <authorList>
            <person name="Cao J."/>
        </authorList>
    </citation>
    <scope>NUCLEOTIDE SEQUENCE [LARGE SCALE GENOMIC DNA]</scope>
    <source>
        <strain evidence="9 10">WS11</strain>
    </source>
</reference>
<feature type="chain" id="PRO_5019423680" evidence="8">
    <location>
        <begin position="21"/>
        <end position="145"/>
    </location>
</feature>
<keyword evidence="2 7" id="KW-0349">Heme</keyword>
<dbReference type="InterPro" id="IPR015984">
    <property type="entry name" value="Cyt_c_prime_subgr"/>
</dbReference>
<evidence type="ECO:0000313" key="9">
    <source>
        <dbReference type="EMBL" id="AZN70983.1"/>
    </source>
</evidence>
<evidence type="ECO:0000256" key="2">
    <source>
        <dbReference type="ARBA" id="ARBA00022617"/>
    </source>
</evidence>
<dbReference type="GO" id="GO:0022900">
    <property type="term" value="P:electron transport chain"/>
    <property type="evidence" value="ECO:0007669"/>
    <property type="project" value="InterPro"/>
</dbReference>
<evidence type="ECO:0000256" key="6">
    <source>
        <dbReference type="PIRSR" id="PIRSR000027-1"/>
    </source>
</evidence>
<protein>
    <submittedName>
        <fullName evidence="9">Cytochrome c</fullName>
    </submittedName>
</protein>
<dbReference type="AlphaFoldDB" id="A0A3S9B211"/>
<dbReference type="OrthoDB" id="9811729at2"/>
<dbReference type="SUPFAM" id="SSF47175">
    <property type="entry name" value="Cytochromes"/>
    <property type="match status" value="1"/>
</dbReference>
<keyword evidence="8" id="KW-0732">Signal</keyword>
<keyword evidence="4" id="KW-0249">Electron transport</keyword>
<keyword evidence="10" id="KW-1185">Reference proteome</keyword>
<dbReference type="Gene3D" id="1.20.120.10">
    <property type="entry name" value="Cytochrome c/b562"/>
    <property type="match status" value="1"/>
</dbReference>
<organism evidence="9 10">
    <name type="scientific">Georhizobium profundi</name>
    <dbReference type="NCBI Taxonomy" id="2341112"/>
    <lineage>
        <taxon>Bacteria</taxon>
        <taxon>Pseudomonadati</taxon>
        <taxon>Pseudomonadota</taxon>
        <taxon>Alphaproteobacteria</taxon>
        <taxon>Hyphomicrobiales</taxon>
        <taxon>Rhizobiaceae</taxon>
        <taxon>Georhizobium</taxon>
    </lineage>
</organism>
<dbReference type="Proteomes" id="UP000268192">
    <property type="component" value="Chromosome"/>
</dbReference>
<dbReference type="Pfam" id="PF01322">
    <property type="entry name" value="Cytochrom_C_2"/>
    <property type="match status" value="1"/>
</dbReference>
<evidence type="ECO:0000256" key="7">
    <source>
        <dbReference type="PIRSR" id="PIRSR000027-2"/>
    </source>
</evidence>
<sequence>MRKFSLALACLLICTGAASADEIEERQALMKRNGDTMKILAPMAKGEAPFDQAAAMEGFEHFVDTANRLPDLFPETSRTGGDTEASPKIWEDQAGFQAQIDAFREDAEAAVAAAPADLASFQTAFGSVAENCGDCHETYRIEKEN</sequence>
<dbReference type="InterPro" id="IPR002321">
    <property type="entry name" value="Cyt_c_II"/>
</dbReference>
<dbReference type="GO" id="GO:0009055">
    <property type="term" value="F:electron transfer activity"/>
    <property type="evidence" value="ECO:0007669"/>
    <property type="project" value="InterPro"/>
</dbReference>
<dbReference type="EMBL" id="CP032509">
    <property type="protein sequence ID" value="AZN70983.1"/>
    <property type="molecule type" value="Genomic_DNA"/>
</dbReference>
<evidence type="ECO:0000256" key="3">
    <source>
        <dbReference type="ARBA" id="ARBA00022723"/>
    </source>
</evidence>
<feature type="signal peptide" evidence="8">
    <location>
        <begin position="1"/>
        <end position="20"/>
    </location>
</feature>